<sequence>MPITRRKFWQYLQIVCSLENQQQVETVENPENTMTVSKKFIKVLKSSFRVTNVDYENQTTKTQKKMIDDVEAKMDRLFRDVIDSEDTKFDDRVTLALSYLYMAYIYIDDKDAIQTSKSYLTKCLELLKENELDCKAILIVLRALNELSYIELVTGNIIENVSHLNKALELYLMYTKGNDDYPVPIDVASVLSIEDKISCKRLLQHIYETTLTALLDVDDNNYLPLCSEKTDIIKKALICMHKRLDDQLTTKIYNYPEWIINSVILSNYLVRYGRFTEARNHLAAANFVLQKYFADICQQVENENYTKCKAQDRYRHATAMTTLYWAKYGLALLNLSRKRAIIRREDNEANNSLSSKSECPRCTKFEMQPKGLLIFSDIEKDLEEFAVQITDKCPLDYKEAKKVFVDILKWFNDVKTYVINSNIITDSKILNEFEIGLGVSTAYRYLASFEQDKSKKIKLYKRQADSLEKMIQMFQSSTSIQTENIERFSTELIFSYSTVVDIMTDHLRADKDDLTEKESLEVKLFSQYTLNALKLYLKLSMINDPTITLNKQINDS</sequence>
<dbReference type="Pfam" id="PF12309">
    <property type="entry name" value="KBP_C"/>
    <property type="match status" value="1"/>
</dbReference>
<dbReference type="AlphaFoldDB" id="A0A6P3XAF0"/>
<proteinExistence type="inferred from homology"/>
<dbReference type="OrthoDB" id="7554052at2759"/>
<dbReference type="PANTHER" id="PTHR46321">
    <property type="entry name" value="KIF1-BINDING PROTEIN"/>
    <property type="match status" value="1"/>
</dbReference>
<protein>
    <recommendedName>
        <fullName evidence="3">KIF-binding protein</fullName>
    </recommendedName>
</protein>
<dbReference type="InterPro" id="IPR022083">
    <property type="entry name" value="KBP"/>
</dbReference>
<evidence type="ECO:0000256" key="5">
    <source>
        <dbReference type="ARBA" id="ARBA00023212"/>
    </source>
</evidence>
<accession>A0A6P3XAF0</accession>
<dbReference type="Proteomes" id="UP000515204">
    <property type="component" value="Unplaced"/>
</dbReference>
<organism evidence="6 7">
    <name type="scientific">Dinoponera quadriceps</name>
    <name type="common">South American ant</name>
    <dbReference type="NCBI Taxonomy" id="609295"/>
    <lineage>
        <taxon>Eukaryota</taxon>
        <taxon>Metazoa</taxon>
        <taxon>Ecdysozoa</taxon>
        <taxon>Arthropoda</taxon>
        <taxon>Hexapoda</taxon>
        <taxon>Insecta</taxon>
        <taxon>Pterygota</taxon>
        <taxon>Neoptera</taxon>
        <taxon>Endopterygota</taxon>
        <taxon>Hymenoptera</taxon>
        <taxon>Apocrita</taxon>
        <taxon>Aculeata</taxon>
        <taxon>Formicoidea</taxon>
        <taxon>Formicidae</taxon>
        <taxon>Ponerinae</taxon>
        <taxon>Ponerini</taxon>
        <taxon>Dinoponera</taxon>
    </lineage>
</organism>
<comment type="similarity">
    <text evidence="2">Belongs to the KIF-binding protein family.</text>
</comment>
<evidence type="ECO:0000256" key="1">
    <source>
        <dbReference type="ARBA" id="ARBA00004245"/>
    </source>
</evidence>
<dbReference type="GeneID" id="106744746"/>
<evidence type="ECO:0000313" key="7">
    <source>
        <dbReference type="RefSeq" id="XP_014475250.1"/>
    </source>
</evidence>
<keyword evidence="4" id="KW-0963">Cytoplasm</keyword>
<comment type="subcellular location">
    <subcellularLocation>
        <location evidence="1">Cytoplasm</location>
        <location evidence="1">Cytoskeleton</location>
    </subcellularLocation>
</comment>
<reference evidence="7" key="1">
    <citation type="submission" date="2025-08" db="UniProtKB">
        <authorList>
            <consortium name="RefSeq"/>
        </authorList>
    </citation>
    <scope>IDENTIFICATION</scope>
</reference>
<dbReference type="KEGG" id="dqu:106744746"/>
<evidence type="ECO:0000256" key="3">
    <source>
        <dbReference type="ARBA" id="ARBA00016840"/>
    </source>
</evidence>
<name>A0A6P3XAF0_DINQU</name>
<evidence type="ECO:0000256" key="4">
    <source>
        <dbReference type="ARBA" id="ARBA00022490"/>
    </source>
</evidence>
<gene>
    <name evidence="7" type="primary">LOC106744746</name>
</gene>
<dbReference type="PANTHER" id="PTHR46321:SF1">
    <property type="entry name" value="KIF-BINDING PROTEIN"/>
    <property type="match status" value="1"/>
</dbReference>
<keyword evidence="5" id="KW-0206">Cytoskeleton</keyword>
<dbReference type="RefSeq" id="XP_014475250.1">
    <property type="nucleotide sequence ID" value="XM_014619764.1"/>
</dbReference>
<dbReference type="GO" id="GO:0005856">
    <property type="term" value="C:cytoskeleton"/>
    <property type="evidence" value="ECO:0007669"/>
    <property type="project" value="UniProtKB-SubCell"/>
</dbReference>
<evidence type="ECO:0000256" key="2">
    <source>
        <dbReference type="ARBA" id="ARBA00010305"/>
    </source>
</evidence>
<keyword evidence="6" id="KW-1185">Reference proteome</keyword>
<evidence type="ECO:0000313" key="6">
    <source>
        <dbReference type="Proteomes" id="UP000515204"/>
    </source>
</evidence>